<evidence type="ECO:0000313" key="8">
    <source>
        <dbReference type="EMBL" id="SVD42728.1"/>
    </source>
</evidence>
<feature type="transmembrane region" description="Helical" evidence="7">
    <location>
        <begin position="199"/>
        <end position="221"/>
    </location>
</feature>
<organism evidence="8">
    <name type="scientific">marine metagenome</name>
    <dbReference type="NCBI Taxonomy" id="408172"/>
    <lineage>
        <taxon>unclassified sequences</taxon>
        <taxon>metagenomes</taxon>
        <taxon>ecological metagenomes</taxon>
    </lineage>
</organism>
<proteinExistence type="predicted"/>
<evidence type="ECO:0008006" key="9">
    <source>
        <dbReference type="Google" id="ProtNLM"/>
    </source>
</evidence>
<keyword evidence="5 7" id="KW-1133">Transmembrane helix</keyword>
<dbReference type="PANTHER" id="PTHR30003">
    <property type="entry name" value="L-LACTATE PERMEASE"/>
    <property type="match status" value="1"/>
</dbReference>
<dbReference type="InterPro" id="IPR003804">
    <property type="entry name" value="Lactate_perm"/>
</dbReference>
<dbReference type="AlphaFoldDB" id="A0A382V9W2"/>
<evidence type="ECO:0000256" key="1">
    <source>
        <dbReference type="ARBA" id="ARBA00004651"/>
    </source>
</evidence>
<feature type="transmembrane region" description="Helical" evidence="7">
    <location>
        <begin position="64"/>
        <end position="87"/>
    </location>
</feature>
<keyword evidence="4 7" id="KW-0812">Transmembrane</keyword>
<evidence type="ECO:0000256" key="3">
    <source>
        <dbReference type="ARBA" id="ARBA00022475"/>
    </source>
</evidence>
<evidence type="ECO:0000256" key="5">
    <source>
        <dbReference type="ARBA" id="ARBA00022989"/>
    </source>
</evidence>
<feature type="transmembrane region" description="Helical" evidence="7">
    <location>
        <begin position="127"/>
        <end position="147"/>
    </location>
</feature>
<keyword evidence="6 7" id="KW-0472">Membrane</keyword>
<dbReference type="GO" id="GO:0015295">
    <property type="term" value="F:solute:proton symporter activity"/>
    <property type="evidence" value="ECO:0007669"/>
    <property type="project" value="TreeGrafter"/>
</dbReference>
<dbReference type="Pfam" id="PF02652">
    <property type="entry name" value="Lactate_perm"/>
    <property type="match status" value="1"/>
</dbReference>
<feature type="transmembrane region" description="Helical" evidence="7">
    <location>
        <begin position="99"/>
        <end position="120"/>
    </location>
</feature>
<reference evidence="8" key="1">
    <citation type="submission" date="2018-05" db="EMBL/GenBank/DDBJ databases">
        <authorList>
            <person name="Lanie J.A."/>
            <person name="Ng W.-L."/>
            <person name="Kazmierczak K.M."/>
            <person name="Andrzejewski T.M."/>
            <person name="Davidsen T.M."/>
            <person name="Wayne K.J."/>
            <person name="Tettelin H."/>
            <person name="Glass J.I."/>
            <person name="Rusch D."/>
            <person name="Podicherti R."/>
            <person name="Tsui H.-C.T."/>
            <person name="Winkler M.E."/>
        </authorList>
    </citation>
    <scope>NUCLEOTIDE SEQUENCE</scope>
</reference>
<keyword evidence="2" id="KW-0813">Transport</keyword>
<evidence type="ECO:0000256" key="2">
    <source>
        <dbReference type="ARBA" id="ARBA00022448"/>
    </source>
</evidence>
<evidence type="ECO:0000256" key="4">
    <source>
        <dbReference type="ARBA" id="ARBA00022692"/>
    </source>
</evidence>
<accession>A0A382V9W2</accession>
<gene>
    <name evidence="8" type="ORF">METZ01_LOCUS395582</name>
</gene>
<dbReference type="PANTHER" id="PTHR30003:SF0">
    <property type="entry name" value="GLYCOLATE PERMEASE GLCA-RELATED"/>
    <property type="match status" value="1"/>
</dbReference>
<evidence type="ECO:0000256" key="7">
    <source>
        <dbReference type="SAM" id="Phobius"/>
    </source>
</evidence>
<protein>
    <recommendedName>
        <fullName evidence="9">L-lactate permease</fullName>
    </recommendedName>
</protein>
<dbReference type="EMBL" id="UINC01149950">
    <property type="protein sequence ID" value="SVD42728.1"/>
    <property type="molecule type" value="Genomic_DNA"/>
</dbReference>
<feature type="transmembrane region" description="Helical" evidence="7">
    <location>
        <begin position="31"/>
        <end position="52"/>
    </location>
</feature>
<keyword evidence="3" id="KW-1003">Cell membrane</keyword>
<name>A0A382V9W2_9ZZZZ</name>
<comment type="subcellular location">
    <subcellularLocation>
        <location evidence="1">Cell membrane</location>
        <topology evidence="1">Multi-pass membrane protein</topology>
    </subcellularLocation>
</comment>
<dbReference type="GO" id="GO:0015129">
    <property type="term" value="F:lactate transmembrane transporter activity"/>
    <property type="evidence" value="ECO:0007669"/>
    <property type="project" value="InterPro"/>
</dbReference>
<evidence type="ECO:0000256" key="6">
    <source>
        <dbReference type="ARBA" id="ARBA00023136"/>
    </source>
</evidence>
<sequence>MTALLAFLPILVVGVLLVGFRLPASRVMPVSYLVAAGLALFVWQVPVAKVAAASIKGLTVTVQLLYIIFGAILLLNTLKHSGALAVIRNGFTNISADRRVQVIIIAWLFGAFIEGAAGFGTPAAVTVPLMVGLGFPALAAVVAGMIIQSTPVSFGAVGTPILVGVNKGLDGDEAVQTAIAEMGLGHWEGFLAFVGFKVALLHAIVGTLIPLLLVVFMTRFFGKNKSVREGLAAWPFALFASFALTVPYVLVAGFLGPEF</sequence>
<dbReference type="GO" id="GO:0005886">
    <property type="term" value="C:plasma membrane"/>
    <property type="evidence" value="ECO:0007669"/>
    <property type="project" value="UniProtKB-SubCell"/>
</dbReference>
<feature type="non-terminal residue" evidence="8">
    <location>
        <position position="259"/>
    </location>
</feature>
<feature type="transmembrane region" description="Helical" evidence="7">
    <location>
        <begin position="233"/>
        <end position="255"/>
    </location>
</feature>